<protein>
    <submittedName>
        <fullName evidence="6">Uncharacterized protein</fullName>
    </submittedName>
</protein>
<proteinExistence type="inferred from homology"/>
<dbReference type="Gene3D" id="3.40.50.2000">
    <property type="entry name" value="Glycogen Phosphorylase B"/>
    <property type="match status" value="1"/>
</dbReference>
<evidence type="ECO:0000313" key="6">
    <source>
        <dbReference type="Ensembl" id="ENSAPEP00000029494.1"/>
    </source>
</evidence>
<keyword evidence="2" id="KW-0328">Glycosyltransferase</keyword>
<dbReference type="AlphaFoldDB" id="A0A3P8TWN0"/>
<dbReference type="InterPro" id="IPR050271">
    <property type="entry name" value="UDP-glycosyltransferase"/>
</dbReference>
<evidence type="ECO:0000256" key="1">
    <source>
        <dbReference type="ARBA" id="ARBA00009995"/>
    </source>
</evidence>
<evidence type="ECO:0000313" key="7">
    <source>
        <dbReference type="Proteomes" id="UP000265080"/>
    </source>
</evidence>
<comment type="similarity">
    <text evidence="1">Belongs to the UDP-glycosyltransferase family.</text>
</comment>
<organism evidence="6 7">
    <name type="scientific">Amphiprion percula</name>
    <name type="common">Orange clownfish</name>
    <name type="synonym">Lutjanus percula</name>
    <dbReference type="NCBI Taxonomy" id="161767"/>
    <lineage>
        <taxon>Eukaryota</taxon>
        <taxon>Metazoa</taxon>
        <taxon>Chordata</taxon>
        <taxon>Craniata</taxon>
        <taxon>Vertebrata</taxon>
        <taxon>Euteleostomi</taxon>
        <taxon>Actinopterygii</taxon>
        <taxon>Neopterygii</taxon>
        <taxon>Teleostei</taxon>
        <taxon>Neoteleostei</taxon>
        <taxon>Acanthomorphata</taxon>
        <taxon>Ovalentaria</taxon>
        <taxon>Pomacentridae</taxon>
        <taxon>Amphiprion</taxon>
    </lineage>
</organism>
<dbReference type="GO" id="GO:0008194">
    <property type="term" value="F:UDP-glycosyltransferase activity"/>
    <property type="evidence" value="ECO:0007669"/>
    <property type="project" value="InterPro"/>
</dbReference>
<evidence type="ECO:0000256" key="3">
    <source>
        <dbReference type="ARBA" id="ARBA00022679"/>
    </source>
</evidence>
<accession>A0A3P8TWN0</accession>
<dbReference type="STRING" id="161767.ENSAPEP00000029494"/>
<feature type="chain" id="PRO_5017956867" evidence="5">
    <location>
        <begin position="17"/>
        <end position="404"/>
    </location>
</feature>
<dbReference type="FunFam" id="3.40.50.2000:FF:000203">
    <property type="entry name" value="UDP-glucuronosyltransferase"/>
    <property type="match status" value="1"/>
</dbReference>
<dbReference type="GeneTree" id="ENSGT00940000165787"/>
<sequence>MYRPILVALAVVLCSAALVNEGKVLVFPLDGSHWINMKVIIEELHSRGHEVTVLRPSDAWYIKPDSPHYKSITLNVAGGFEKDNFGKFATKTLELRRQGVSFWTRMALEIEQVKEFAEVHRVLLLMMQEMFADEKLMQNLHDPKYDLVLTDLVIVGGVLLAHDLGLPLVLNVRWTVQGEGHQAIAPTPLSYVPIPWSELTDKMTFTGRVQNMLIYFFTCFQYWYITDPNYKPFVHRHFGPDVHYMELFQSADIWLMRNDFTFEELEDFVQSSGKHGVIMMTLGTLVEKLAKVLDLATVNRDNFLEALKEVLYEPSYREKMKVLSSLHRDQPMKPLDWAMFWIEFAMRHKGAAHLRTESYKMSTSRYHSIDVAAFLLAVVLLILAVLIAAVKFLWHRLFYKVKKE</sequence>
<reference evidence="6" key="3">
    <citation type="submission" date="2025-09" db="UniProtKB">
        <authorList>
            <consortium name="Ensembl"/>
        </authorList>
    </citation>
    <scope>IDENTIFICATION</scope>
</reference>
<keyword evidence="4" id="KW-0472">Membrane</keyword>
<keyword evidence="4" id="KW-0812">Transmembrane</keyword>
<dbReference type="Proteomes" id="UP000265080">
    <property type="component" value="Chromosome 5"/>
</dbReference>
<dbReference type="PANTHER" id="PTHR48043">
    <property type="entry name" value="EG:EG0003.4 PROTEIN-RELATED"/>
    <property type="match status" value="1"/>
</dbReference>
<dbReference type="PANTHER" id="PTHR48043:SF52">
    <property type="entry name" value="UDP GLUCURONOSYLTRANSFERASE 5 FAMILY POLYPEPTIDE B1-RELATED"/>
    <property type="match status" value="1"/>
</dbReference>
<evidence type="ECO:0000256" key="2">
    <source>
        <dbReference type="ARBA" id="ARBA00022676"/>
    </source>
</evidence>
<keyword evidence="5" id="KW-0732">Signal</keyword>
<evidence type="ECO:0000256" key="4">
    <source>
        <dbReference type="SAM" id="Phobius"/>
    </source>
</evidence>
<feature type="transmembrane region" description="Helical" evidence="4">
    <location>
        <begin position="371"/>
        <end position="394"/>
    </location>
</feature>
<feature type="signal peptide" evidence="5">
    <location>
        <begin position="1"/>
        <end position="16"/>
    </location>
</feature>
<evidence type="ECO:0000256" key="5">
    <source>
        <dbReference type="SAM" id="SignalP"/>
    </source>
</evidence>
<dbReference type="Ensembl" id="ENSAPET00000030288.1">
    <property type="protein sequence ID" value="ENSAPEP00000029494.1"/>
    <property type="gene ID" value="ENSAPEG00000020962.1"/>
</dbReference>
<dbReference type="SUPFAM" id="SSF53756">
    <property type="entry name" value="UDP-Glycosyltransferase/glycogen phosphorylase"/>
    <property type="match status" value="1"/>
</dbReference>
<keyword evidence="4" id="KW-1133">Transmembrane helix</keyword>
<keyword evidence="7" id="KW-1185">Reference proteome</keyword>
<dbReference type="InterPro" id="IPR002213">
    <property type="entry name" value="UDP_glucos_trans"/>
</dbReference>
<name>A0A3P8TWN0_AMPPE</name>
<dbReference type="Pfam" id="PF00201">
    <property type="entry name" value="UDPGT"/>
    <property type="match status" value="2"/>
</dbReference>
<reference evidence="6" key="2">
    <citation type="submission" date="2025-08" db="UniProtKB">
        <authorList>
            <consortium name="Ensembl"/>
        </authorList>
    </citation>
    <scope>IDENTIFICATION</scope>
</reference>
<keyword evidence="3" id="KW-0808">Transferase</keyword>
<reference evidence="6 7" key="1">
    <citation type="submission" date="2018-03" db="EMBL/GenBank/DDBJ databases">
        <title>Finding Nemo's genes: A chromosome-scale reference assembly of the genome of the orange clownfish Amphiprion percula.</title>
        <authorList>
            <person name="Lehmann R."/>
        </authorList>
    </citation>
    <scope>NUCLEOTIDE SEQUENCE</scope>
</reference>
<dbReference type="OMA" id="WAMFWIE"/>